<dbReference type="AlphaFoldDB" id="F3C4C8"/>
<proteinExistence type="predicted"/>
<comment type="caution">
    <text evidence="1">The sequence shown here is derived from an EMBL/GenBank/DDBJ whole genome shotgun (WGS) entry which is preliminary data.</text>
</comment>
<organism evidence="1 2">
    <name type="scientific">Pseudomonas savastanoi pv. glycinea str. race 4</name>
    <dbReference type="NCBI Taxonomy" id="875330"/>
    <lineage>
        <taxon>Bacteria</taxon>
        <taxon>Pseudomonadati</taxon>
        <taxon>Pseudomonadota</taxon>
        <taxon>Gammaproteobacteria</taxon>
        <taxon>Pseudomonadales</taxon>
        <taxon>Pseudomonadaceae</taxon>
        <taxon>Pseudomonas</taxon>
    </lineage>
</organism>
<protein>
    <submittedName>
        <fullName evidence="1">Uncharacterized protein</fullName>
    </submittedName>
</protein>
<feature type="non-terminal residue" evidence="1">
    <location>
        <position position="1"/>
    </location>
</feature>
<gene>
    <name evidence="1" type="ORF">Pgy4_12366</name>
</gene>
<evidence type="ECO:0000313" key="2">
    <source>
        <dbReference type="Proteomes" id="UP000005466"/>
    </source>
</evidence>
<name>F3C4C8_PSESG</name>
<dbReference type="HOGENOM" id="CLU_2983826_0_0_6"/>
<sequence length="57" mass="6457">FYHSAYDRDSVMHYDIPNGLTLGDFEIINTGKTLSPNDIKVMGSIYGDRKNSKFEAN</sequence>
<dbReference type="Proteomes" id="UP000005466">
    <property type="component" value="Unassembled WGS sequence"/>
</dbReference>
<accession>F3C4C8</accession>
<reference evidence="1 2" key="1">
    <citation type="journal article" date="2011" name="PLoS Pathog.">
        <title>Dynamic evolution of pathogenicity revealed by sequencing and comparative genomics of 19 Pseudomonas syringae isolates.</title>
        <authorList>
            <person name="Baltrus D.A."/>
            <person name="Nishimura M.T."/>
            <person name="Romanchuk A."/>
            <person name="Chang J.H."/>
            <person name="Mukhtar M.S."/>
            <person name="Cherkis K."/>
            <person name="Roach J."/>
            <person name="Grant S.R."/>
            <person name="Jones C.D."/>
            <person name="Dangl J.L."/>
        </authorList>
    </citation>
    <scope>NUCLEOTIDE SEQUENCE [LARGE SCALE GENOMIC DNA]</scope>
    <source>
        <strain evidence="2">race 4</strain>
    </source>
</reference>
<dbReference type="PATRIC" id="fig|875330.6.peg.2155"/>
<evidence type="ECO:0000313" key="1">
    <source>
        <dbReference type="EMBL" id="EGH12362.1"/>
    </source>
</evidence>
<dbReference type="EMBL" id="ADWY01000536">
    <property type="protein sequence ID" value="EGH12362.1"/>
    <property type="molecule type" value="Genomic_DNA"/>
</dbReference>